<evidence type="ECO:0000313" key="2">
    <source>
        <dbReference type="Proteomes" id="UP000003835"/>
    </source>
</evidence>
<name>B4VTA9_9CYAN</name>
<reference evidence="1 2" key="1">
    <citation type="submission" date="2008-07" db="EMBL/GenBank/DDBJ databases">
        <authorList>
            <person name="Tandeau de Marsac N."/>
            <person name="Ferriera S."/>
            <person name="Johnson J."/>
            <person name="Kravitz S."/>
            <person name="Beeson K."/>
            <person name="Sutton G."/>
            <person name="Rogers Y.-H."/>
            <person name="Friedman R."/>
            <person name="Frazier M."/>
            <person name="Venter J.C."/>
        </authorList>
    </citation>
    <scope>NUCLEOTIDE SEQUENCE [LARGE SCALE GENOMIC DNA]</scope>
    <source>
        <strain evidence="1 2">PCC 7420</strain>
    </source>
</reference>
<proteinExistence type="predicted"/>
<dbReference type="Proteomes" id="UP000003835">
    <property type="component" value="Unassembled WGS sequence"/>
</dbReference>
<evidence type="ECO:0000313" key="1">
    <source>
        <dbReference type="EMBL" id="EDX74851.1"/>
    </source>
</evidence>
<gene>
    <name evidence="1" type="ORF">MC7420_725</name>
</gene>
<accession>B4VTA9</accession>
<dbReference type="AlphaFoldDB" id="B4VTA9"/>
<protein>
    <submittedName>
        <fullName evidence="1">Uncharacterized protein</fullName>
    </submittedName>
</protein>
<dbReference type="HOGENOM" id="CLU_3268460_0_0_3"/>
<sequence length="41" mass="4470">MKLFSNLDNSRTLSPQIIPPIHPSAAFQDGVGLPVFFAKKS</sequence>
<organism evidence="1 2">
    <name type="scientific">Coleofasciculus chthonoplastes PCC 7420</name>
    <dbReference type="NCBI Taxonomy" id="118168"/>
    <lineage>
        <taxon>Bacteria</taxon>
        <taxon>Bacillati</taxon>
        <taxon>Cyanobacteriota</taxon>
        <taxon>Cyanophyceae</taxon>
        <taxon>Coleofasciculales</taxon>
        <taxon>Coleofasciculaceae</taxon>
        <taxon>Coleofasciculus</taxon>
    </lineage>
</organism>
<dbReference type="EMBL" id="DS989851">
    <property type="protein sequence ID" value="EDX74851.1"/>
    <property type="molecule type" value="Genomic_DNA"/>
</dbReference>
<keyword evidence="2" id="KW-1185">Reference proteome</keyword>